<name>A0A2S9ISM9_9HYPH</name>
<evidence type="ECO:0000313" key="2">
    <source>
        <dbReference type="EMBL" id="PRD43534.1"/>
    </source>
</evidence>
<gene>
    <name evidence="2" type="ORF">C5748_09685</name>
</gene>
<feature type="domain" description="DUF7007" evidence="1">
    <location>
        <begin position="105"/>
        <end position="219"/>
    </location>
</feature>
<organism evidence="2 3">
    <name type="scientific">Phyllobacterium phragmitis</name>
    <dbReference type="NCBI Taxonomy" id="2670329"/>
    <lineage>
        <taxon>Bacteria</taxon>
        <taxon>Pseudomonadati</taxon>
        <taxon>Pseudomonadota</taxon>
        <taxon>Alphaproteobacteria</taxon>
        <taxon>Hyphomicrobiales</taxon>
        <taxon>Phyllobacteriaceae</taxon>
        <taxon>Phyllobacterium</taxon>
    </lineage>
</organism>
<dbReference type="InterPro" id="IPR054276">
    <property type="entry name" value="DUF7007"/>
</dbReference>
<dbReference type="Pfam" id="PF22653">
    <property type="entry name" value="DUF7007"/>
    <property type="match status" value="1"/>
</dbReference>
<proteinExistence type="predicted"/>
<protein>
    <recommendedName>
        <fullName evidence="1">DUF7007 domain-containing protein</fullName>
    </recommendedName>
</protein>
<dbReference type="AlphaFoldDB" id="A0A2S9ISM9"/>
<comment type="caution">
    <text evidence="2">The sequence shown here is derived from an EMBL/GenBank/DDBJ whole genome shotgun (WGS) entry which is preliminary data.</text>
</comment>
<accession>A0A2S9ISM9</accession>
<evidence type="ECO:0000313" key="3">
    <source>
        <dbReference type="Proteomes" id="UP000239434"/>
    </source>
</evidence>
<evidence type="ECO:0000259" key="1">
    <source>
        <dbReference type="Pfam" id="PF22653"/>
    </source>
</evidence>
<sequence>MSALLYQTQDVEAPEFPGASFGRSAEGLIVALVGETAFAMLPGRDGKFFLATGWNLRRPMQEWTRSDFFGHGGELADEAAFRMRVDENAEHQREKRALDRREMHSTANTPWGRSQGATVYAEGVVCHSTAGHGGIHLSGVRNRKVHDMLRAAGGWYEEDAAWAIVAITYPHLFTSFERRCAERTLKDSWPDGWENIFGTVLQPGESRSKDERAFLKEHAADWIVRSAIYSDHRTGFTEVVATLGGRHSPGTEERRFLIPSDEYQVGRFGFVVDPERHAVYSGPSSFIGWRGRVAS</sequence>
<reference evidence="2 3" key="1">
    <citation type="submission" date="2018-02" db="EMBL/GenBank/DDBJ databases">
        <title>The draft genome of Phyllobacterium sp. 1N-3.</title>
        <authorList>
            <person name="Liu L."/>
            <person name="Li L."/>
            <person name="Zhang X."/>
            <person name="Wang T."/>
            <person name="Liang L."/>
        </authorList>
    </citation>
    <scope>NUCLEOTIDE SEQUENCE [LARGE SCALE GENOMIC DNA]</scope>
    <source>
        <strain evidence="2 3">1N-3</strain>
    </source>
</reference>
<dbReference type="EMBL" id="PVBR01000006">
    <property type="protein sequence ID" value="PRD43534.1"/>
    <property type="molecule type" value="Genomic_DNA"/>
</dbReference>
<dbReference type="RefSeq" id="WP_105741746.1">
    <property type="nucleotide sequence ID" value="NZ_PVBR01000006.1"/>
</dbReference>
<dbReference type="Proteomes" id="UP000239434">
    <property type="component" value="Unassembled WGS sequence"/>
</dbReference>
<keyword evidence="3" id="KW-1185">Reference proteome</keyword>